<comment type="caution">
    <text evidence="1">The sequence shown here is derived from an EMBL/GenBank/DDBJ whole genome shotgun (WGS) entry which is preliminary data.</text>
</comment>
<dbReference type="AlphaFoldDB" id="A0A4Z2IDL1"/>
<evidence type="ECO:0000313" key="2">
    <source>
        <dbReference type="Proteomes" id="UP000314294"/>
    </source>
</evidence>
<accession>A0A4Z2IDL1</accession>
<gene>
    <name evidence="1" type="ORF">EYF80_013799</name>
</gene>
<evidence type="ECO:0000313" key="1">
    <source>
        <dbReference type="EMBL" id="TNN76036.1"/>
    </source>
</evidence>
<name>A0A4Z2IDL1_9TELE</name>
<proteinExistence type="predicted"/>
<dbReference type="EMBL" id="SRLO01000097">
    <property type="protein sequence ID" value="TNN76036.1"/>
    <property type="molecule type" value="Genomic_DNA"/>
</dbReference>
<sequence>MGLGQPPAPNYHSNSGPEQPTILQALYHQAENDLISHHKVIEIFVFRHFFLNTAKLKKQELRAALT</sequence>
<protein>
    <submittedName>
        <fullName evidence="1">Uncharacterized protein</fullName>
    </submittedName>
</protein>
<organism evidence="1 2">
    <name type="scientific">Liparis tanakae</name>
    <name type="common">Tanaka's snailfish</name>
    <dbReference type="NCBI Taxonomy" id="230148"/>
    <lineage>
        <taxon>Eukaryota</taxon>
        <taxon>Metazoa</taxon>
        <taxon>Chordata</taxon>
        <taxon>Craniata</taxon>
        <taxon>Vertebrata</taxon>
        <taxon>Euteleostomi</taxon>
        <taxon>Actinopterygii</taxon>
        <taxon>Neopterygii</taxon>
        <taxon>Teleostei</taxon>
        <taxon>Neoteleostei</taxon>
        <taxon>Acanthomorphata</taxon>
        <taxon>Eupercaria</taxon>
        <taxon>Perciformes</taxon>
        <taxon>Cottioidei</taxon>
        <taxon>Cottales</taxon>
        <taxon>Liparidae</taxon>
        <taxon>Liparis</taxon>
    </lineage>
</organism>
<dbReference type="Proteomes" id="UP000314294">
    <property type="component" value="Unassembled WGS sequence"/>
</dbReference>
<reference evidence="1 2" key="1">
    <citation type="submission" date="2019-03" db="EMBL/GenBank/DDBJ databases">
        <title>First draft genome of Liparis tanakae, snailfish: a comprehensive survey of snailfish specific genes.</title>
        <authorList>
            <person name="Kim W."/>
            <person name="Song I."/>
            <person name="Jeong J.-H."/>
            <person name="Kim D."/>
            <person name="Kim S."/>
            <person name="Ryu S."/>
            <person name="Song J.Y."/>
            <person name="Lee S.K."/>
        </authorList>
    </citation>
    <scope>NUCLEOTIDE SEQUENCE [LARGE SCALE GENOMIC DNA]</scope>
    <source>
        <tissue evidence="1">Muscle</tissue>
    </source>
</reference>
<keyword evidence="2" id="KW-1185">Reference proteome</keyword>